<accession>U4KWZ4</accession>
<reference evidence="1 2" key="1">
    <citation type="journal article" date="2013" name="PLoS Genet.">
        <title>The genome and development-dependent transcriptomes of Pyronema confluens: a window into fungal evolution.</title>
        <authorList>
            <person name="Traeger S."/>
            <person name="Altegoer F."/>
            <person name="Freitag M."/>
            <person name="Gabaldon T."/>
            <person name="Kempken F."/>
            <person name="Kumar A."/>
            <person name="Marcet-Houben M."/>
            <person name="Poggeler S."/>
            <person name="Stajich J.E."/>
            <person name="Nowrousian M."/>
        </authorList>
    </citation>
    <scope>NUCLEOTIDE SEQUENCE [LARGE SCALE GENOMIC DNA]</scope>
    <source>
        <strain evidence="2">CBS 100304</strain>
        <tissue evidence="1">Vegetative mycelium</tissue>
    </source>
</reference>
<sequence>MVIYDSGFTETIRYHCNSVD</sequence>
<dbReference type="AlphaFoldDB" id="U4KWZ4"/>
<protein>
    <submittedName>
        <fullName evidence="1">Uncharacterized protein</fullName>
    </submittedName>
</protein>
<organism evidence="1 2">
    <name type="scientific">Pyronema omphalodes (strain CBS 100304)</name>
    <name type="common">Pyronema confluens</name>
    <dbReference type="NCBI Taxonomy" id="1076935"/>
    <lineage>
        <taxon>Eukaryota</taxon>
        <taxon>Fungi</taxon>
        <taxon>Dikarya</taxon>
        <taxon>Ascomycota</taxon>
        <taxon>Pezizomycotina</taxon>
        <taxon>Pezizomycetes</taxon>
        <taxon>Pezizales</taxon>
        <taxon>Pyronemataceae</taxon>
        <taxon>Pyronema</taxon>
    </lineage>
</organism>
<dbReference type="Proteomes" id="UP000018144">
    <property type="component" value="Unassembled WGS sequence"/>
</dbReference>
<name>U4KWZ4_PYROM</name>
<gene>
    <name evidence="1" type="ORF">PCON_05813</name>
</gene>
<evidence type="ECO:0000313" key="2">
    <source>
        <dbReference type="Proteomes" id="UP000018144"/>
    </source>
</evidence>
<keyword evidence="2" id="KW-1185">Reference proteome</keyword>
<proteinExistence type="predicted"/>
<dbReference type="EMBL" id="HF935283">
    <property type="protein sequence ID" value="CCX06226.1"/>
    <property type="molecule type" value="Genomic_DNA"/>
</dbReference>
<evidence type="ECO:0000313" key="1">
    <source>
        <dbReference type="EMBL" id="CCX06226.1"/>
    </source>
</evidence>